<protein>
    <recommendedName>
        <fullName evidence="3">SGNH/GDSL hydrolase family protein</fullName>
    </recommendedName>
</protein>
<accession>A0ABT9E809</accession>
<evidence type="ECO:0008006" key="3">
    <source>
        <dbReference type="Google" id="ProtNLM"/>
    </source>
</evidence>
<dbReference type="Proteomes" id="UP001243009">
    <property type="component" value="Unassembled WGS sequence"/>
</dbReference>
<proteinExistence type="predicted"/>
<organism evidence="1 2">
    <name type="scientific">Paracraurococcus lichenis</name>
    <dbReference type="NCBI Taxonomy" id="3064888"/>
    <lineage>
        <taxon>Bacteria</taxon>
        <taxon>Pseudomonadati</taxon>
        <taxon>Pseudomonadota</taxon>
        <taxon>Alphaproteobacteria</taxon>
        <taxon>Acetobacterales</taxon>
        <taxon>Roseomonadaceae</taxon>
        <taxon>Paracraurococcus</taxon>
    </lineage>
</organism>
<dbReference type="EMBL" id="JAUTWS010000043">
    <property type="protein sequence ID" value="MDO9712257.1"/>
    <property type="molecule type" value="Genomic_DNA"/>
</dbReference>
<name>A0ABT9E809_9PROT</name>
<dbReference type="SUPFAM" id="SSF56024">
    <property type="entry name" value="Phospholipase D/nuclease"/>
    <property type="match status" value="1"/>
</dbReference>
<sequence>MSLSVTTLTPANVQQSLQSEGLGALGLAGLALSTQWTDTTPPAANYDAAALTLSLPGPRAPFRGILEYGFSPATGTLAAAVGATATEFDLGAGQGGGFPSPSGGGSVLLTVTGASGVAAEVVECTGRTGDRLTVARGVANSTPQAFAAGDRVALRLVGVPRTSEFIGVDGTPLTGTCAVLRLHEAAAVRLQRLMAARYTDGSAALMLPVFSCMVFRGAQGFKAPRWFEPGDQLSLEVAGGETVSFHDRRGLIVDPIFAAAVLADLQAWLPGLTGKSSTAPIGGPGGAQPIAGLAQGTLVHVVDLHGGPYRPALAAATLVTTRADGTQSATIPASGLVTLPDGEGLEVNGAAAAPADAGRLRWGWATNGVLSRTRAVPPALPTTGTPAGTPAPSLPRQFLRLAVVDTVWSLLGNRTGAEVLGIPADDRSTPDDLLPAIHDQVTVTYLADGPDTLATAAAVLARPSQDMVIVASPILDGQFATPTQAGANAHWPVFPDPNTGTGFPGGQALPSPADGLQAAWIDAQDVLVTVAADKVPDGAHIRIFPRQFVTVEAISAQPSFVRGDGGATIAAATKPTSVRLPNPFALAPGQAQPSPANLVMDIVVTPRQGNRRVWANTRAPVAAGPAPAPADPFAGVNGVAAMPPTFLSVAPSPLFGVPATIPPPGTAPGDVISFLRSLASEESPRQGPRLPTMARFETVVTTGTTGGAGPALAWEAVLTGGRWARETRSALHASGNPGNPAGPDLHAPGIHVTGALAYDLALHAMRRAQPIIPLPGTPGPSPGWVVATNGDNFTPPQDNTATNTGIGVLLETVASGCETPELSGVTPPAPGSTVQSAVNALASALGVPAPTVTTANPDRLIRLIRRECVVSAAGLRDALWSLRRALREARELIYIESPQFARTARPSGAAAVEVDLVGEIAASLAAHPNLRVIVCTPRQPDFAPPFRGWSRQHFRARTEAVGNLLAVAPDRVVAFHPVGFPGRSAAIRTTSVVVDDVWSLVGATHFRRRGMTFDGSAAIASFDRQMDGGYSRNVRSYRRVIMAAKLGVADPATLAPSAAWVRLGSPRGAFDLVASWLGQGGLGAIQPLNAGPADTAVLPASDDMADPDGTTTGNYLGLFASLIAEAGS</sequence>
<evidence type="ECO:0000313" key="1">
    <source>
        <dbReference type="EMBL" id="MDO9712257.1"/>
    </source>
</evidence>
<dbReference type="RefSeq" id="WP_305107112.1">
    <property type="nucleotide sequence ID" value="NZ_JAUTWS010000043.1"/>
</dbReference>
<evidence type="ECO:0000313" key="2">
    <source>
        <dbReference type="Proteomes" id="UP001243009"/>
    </source>
</evidence>
<comment type="caution">
    <text evidence="1">The sequence shown here is derived from an EMBL/GenBank/DDBJ whole genome shotgun (WGS) entry which is preliminary data.</text>
</comment>
<keyword evidence="2" id="KW-1185">Reference proteome</keyword>
<gene>
    <name evidence="1" type="ORF">Q7A36_28195</name>
</gene>
<reference evidence="1 2" key="1">
    <citation type="submission" date="2023-08" db="EMBL/GenBank/DDBJ databases">
        <title>The draft genome sequence of Paracraurococcus sp. LOR1-02.</title>
        <authorList>
            <person name="Kingkaew E."/>
            <person name="Tanasupawat S."/>
        </authorList>
    </citation>
    <scope>NUCLEOTIDE SEQUENCE [LARGE SCALE GENOMIC DNA]</scope>
    <source>
        <strain evidence="1 2">LOR1-02</strain>
    </source>
</reference>